<comment type="caution">
    <text evidence="3">The sequence shown here is derived from an EMBL/GenBank/DDBJ whole genome shotgun (WGS) entry which is preliminary data.</text>
</comment>
<keyword evidence="1" id="KW-0560">Oxidoreductase</keyword>
<dbReference type="PANTHER" id="PTHR30466">
    <property type="entry name" value="FLAVIN REDUCTASE"/>
    <property type="match status" value="1"/>
</dbReference>
<proteinExistence type="predicted"/>
<dbReference type="AlphaFoldDB" id="A0A059KJS6"/>
<dbReference type="InterPro" id="IPR050268">
    <property type="entry name" value="NADH-dep_flavin_reductase"/>
</dbReference>
<evidence type="ECO:0000259" key="2">
    <source>
        <dbReference type="SMART" id="SM00903"/>
    </source>
</evidence>
<reference evidence="3 4" key="1">
    <citation type="journal article" date="2014" name="FEMS Microbiol. Ecol.">
        <title>Sphaerotilus natans encrusted with nanoball-shaped Fe(III) oxide minerals formed by nitrate-reducing mixotrophic Fe(II) oxidation.</title>
        <authorList>
            <person name="Park S."/>
            <person name="Kim D.H."/>
            <person name="Lee J.H."/>
            <person name="Hur H.G."/>
        </authorList>
    </citation>
    <scope>NUCLEOTIDE SEQUENCE [LARGE SCALE GENOMIC DNA]</scope>
    <source>
        <strain evidence="3 4">DSM 6575</strain>
    </source>
</reference>
<dbReference type="Gene3D" id="2.30.110.10">
    <property type="entry name" value="Electron Transport, Fmn-binding Protein, Chain A"/>
    <property type="match status" value="1"/>
</dbReference>
<accession>A0A059KJS6</accession>
<dbReference type="PANTHER" id="PTHR30466:SF1">
    <property type="entry name" value="FMN REDUCTASE (NADH) RUTF"/>
    <property type="match status" value="1"/>
</dbReference>
<dbReference type="STRING" id="34103.SAMN05421778_13137"/>
<keyword evidence="4" id="KW-1185">Reference proteome</keyword>
<evidence type="ECO:0000313" key="3">
    <source>
        <dbReference type="EMBL" id="KDB51706.1"/>
    </source>
</evidence>
<evidence type="ECO:0000313" key="4">
    <source>
        <dbReference type="Proteomes" id="UP000026714"/>
    </source>
</evidence>
<name>A0A059KJS6_9BURK</name>
<dbReference type="Proteomes" id="UP000026714">
    <property type="component" value="Unassembled WGS sequence"/>
</dbReference>
<dbReference type="eggNOG" id="COG1853">
    <property type="taxonomic scope" value="Bacteria"/>
</dbReference>
<evidence type="ECO:0000256" key="1">
    <source>
        <dbReference type="ARBA" id="ARBA00023002"/>
    </source>
</evidence>
<dbReference type="InterPro" id="IPR012349">
    <property type="entry name" value="Split_barrel_FMN-bd"/>
</dbReference>
<dbReference type="EMBL" id="AZRA01000070">
    <property type="protein sequence ID" value="KDB51706.1"/>
    <property type="molecule type" value="Genomic_DNA"/>
</dbReference>
<dbReference type="InterPro" id="IPR002563">
    <property type="entry name" value="Flavin_Rdtase-like_dom"/>
</dbReference>
<dbReference type="GO" id="GO:0010181">
    <property type="term" value="F:FMN binding"/>
    <property type="evidence" value="ECO:0007669"/>
    <property type="project" value="InterPro"/>
</dbReference>
<dbReference type="SUPFAM" id="SSF50475">
    <property type="entry name" value="FMN-binding split barrel"/>
    <property type="match status" value="1"/>
</dbReference>
<dbReference type="Pfam" id="PF01613">
    <property type="entry name" value="Flavin_Reduct"/>
    <property type="match status" value="1"/>
</dbReference>
<dbReference type="SMART" id="SM00903">
    <property type="entry name" value="Flavin_Reduct"/>
    <property type="match status" value="1"/>
</dbReference>
<protein>
    <submittedName>
        <fullName evidence="3">Flavin reductase domain-containing protein</fullName>
    </submittedName>
</protein>
<organism evidence="3 4">
    <name type="scientific">Sphaerotilus natans subsp. natans DSM 6575</name>
    <dbReference type="NCBI Taxonomy" id="1286631"/>
    <lineage>
        <taxon>Bacteria</taxon>
        <taxon>Pseudomonadati</taxon>
        <taxon>Pseudomonadota</taxon>
        <taxon>Betaproteobacteria</taxon>
        <taxon>Burkholderiales</taxon>
        <taxon>Sphaerotilaceae</taxon>
        <taxon>Sphaerotilus</taxon>
    </lineage>
</organism>
<dbReference type="GO" id="GO:0042602">
    <property type="term" value="F:riboflavin reductase (NADPH) activity"/>
    <property type="evidence" value="ECO:0007669"/>
    <property type="project" value="TreeGrafter"/>
</dbReference>
<sequence length="182" mass="19716">MCTPLAEEASRLDLGADLKTAMRRLAGSVSIVTSRDEEGQPHGMAASAVMPVSIDPPSMLVAVNRSAGLHAVLQHSGRYCINLLADDQHALLEPFSQSTLRAQRFRSGPWRDAWSERASPLPWLEGASAVIACIVDQAVDYGSHTLFIGRVTDVRVDPAPVELHPPLVWLAGHRARLDLHSS</sequence>
<gene>
    <name evidence="3" type="ORF">X805_27330</name>
</gene>
<feature type="domain" description="Flavin reductase like" evidence="2">
    <location>
        <begin position="22"/>
        <end position="176"/>
    </location>
</feature>